<protein>
    <recommendedName>
        <fullName evidence="9">Nuclear pore complex protein Nup85</fullName>
    </recommendedName>
</protein>
<evidence type="ECO:0000313" key="11">
    <source>
        <dbReference type="EMBL" id="KAH3687626.1"/>
    </source>
</evidence>
<dbReference type="GO" id="GO:0006606">
    <property type="term" value="P:protein import into nucleus"/>
    <property type="evidence" value="ECO:0007669"/>
    <property type="project" value="TreeGrafter"/>
</dbReference>
<dbReference type="Proteomes" id="UP000774326">
    <property type="component" value="Unassembled WGS sequence"/>
</dbReference>
<evidence type="ECO:0000256" key="3">
    <source>
        <dbReference type="ARBA" id="ARBA00022448"/>
    </source>
</evidence>
<evidence type="ECO:0000256" key="9">
    <source>
        <dbReference type="RuleBase" id="RU365073"/>
    </source>
</evidence>
<feature type="compositionally biased region" description="Low complexity" evidence="10">
    <location>
        <begin position="1"/>
        <end position="19"/>
    </location>
</feature>
<comment type="subcellular location">
    <subcellularLocation>
        <location evidence="1 9">Nucleus</location>
        <location evidence="1 9">Nuclear pore complex</location>
    </subcellularLocation>
</comment>
<organism evidence="11 12">
    <name type="scientific">Wickerhamomyces pijperi</name>
    <name type="common">Yeast</name>
    <name type="synonym">Pichia pijperi</name>
    <dbReference type="NCBI Taxonomy" id="599730"/>
    <lineage>
        <taxon>Eukaryota</taxon>
        <taxon>Fungi</taxon>
        <taxon>Dikarya</taxon>
        <taxon>Ascomycota</taxon>
        <taxon>Saccharomycotina</taxon>
        <taxon>Saccharomycetes</taxon>
        <taxon>Phaffomycetales</taxon>
        <taxon>Wickerhamomycetaceae</taxon>
        <taxon>Wickerhamomyces</taxon>
    </lineage>
</organism>
<keyword evidence="9" id="KW-0472">Membrane</keyword>
<dbReference type="GO" id="GO:0031080">
    <property type="term" value="C:nuclear pore outer ring"/>
    <property type="evidence" value="ECO:0007669"/>
    <property type="project" value="TreeGrafter"/>
</dbReference>
<dbReference type="InterPro" id="IPR011502">
    <property type="entry name" value="Nucleoporin_Nup85"/>
</dbReference>
<dbReference type="GO" id="GO:0006406">
    <property type="term" value="P:mRNA export from nucleus"/>
    <property type="evidence" value="ECO:0007669"/>
    <property type="project" value="TreeGrafter"/>
</dbReference>
<evidence type="ECO:0000256" key="6">
    <source>
        <dbReference type="ARBA" id="ARBA00023010"/>
    </source>
</evidence>
<evidence type="ECO:0000256" key="8">
    <source>
        <dbReference type="ARBA" id="ARBA00023242"/>
    </source>
</evidence>
<comment type="function">
    <text evidence="9">Functions as a component of the nuclear pore complex (NPC).</text>
</comment>
<keyword evidence="8 9" id="KW-0539">Nucleus</keyword>
<evidence type="ECO:0000256" key="5">
    <source>
        <dbReference type="ARBA" id="ARBA00022927"/>
    </source>
</evidence>
<evidence type="ECO:0000256" key="2">
    <source>
        <dbReference type="ARBA" id="ARBA00005573"/>
    </source>
</evidence>
<evidence type="ECO:0000256" key="7">
    <source>
        <dbReference type="ARBA" id="ARBA00023132"/>
    </source>
</evidence>
<dbReference type="PANTHER" id="PTHR13373">
    <property type="entry name" value="FROUNT PROTEIN-RELATED"/>
    <property type="match status" value="1"/>
</dbReference>
<keyword evidence="3 9" id="KW-0813">Transport</keyword>
<keyword evidence="5 9" id="KW-0653">Protein transport</keyword>
<proteinExistence type="inferred from homology"/>
<evidence type="ECO:0000313" key="12">
    <source>
        <dbReference type="Proteomes" id="UP000774326"/>
    </source>
</evidence>
<dbReference type="GO" id="GO:0045893">
    <property type="term" value="P:positive regulation of DNA-templated transcription"/>
    <property type="evidence" value="ECO:0007669"/>
    <property type="project" value="TreeGrafter"/>
</dbReference>
<keyword evidence="12" id="KW-1185">Reference proteome</keyword>
<sequence length="781" mass="88460">MSFAANLSQNGNNNGNSFQPMSLMSESFAFAEDDEEQIENKQDGKDEEEDSQTSDVDVELDEQAQELDPVSQVPLIRLESAPIPNDSLSEYNKTRSLKFIQNPRCSTGIAYTTGQPVSDNNSSGAKKLQAYEQDLTLYPTTTTTLTSQPTPAYLNYIRNMYQIYEDLADFKTYGVGSIGLIRHGVSREQAVKLKEAMDLIKVALSEYIEQESEDEIRSFELEEVMNVLNCVSFMFFLNNEDYQQDSYVDAVKEWVNFADPQPDSELNDDIFSQEKPFEHPLFWSFIQKLLLRGLLDQACSALEASGIIAHYKSCDMEVHDILFDLKDLIQTYPFNSSLEYFKSWKALTVEAYENSKRLISTSHPQELTHAIQSTFQLISGAKHHILDTAKTWYEAYLALLLYQHPSQSLHTEYLDLVSTKHTADMNSLWEISCSALMRGDKILEAIRCVSCLDSTTASYLSVVLEAKGLLNGYLDYEQNQFESDLFSTEGNKISEYFMNQHALSCLSEPELFPLGVGLLTGSTNSHARQVISEVLPHYDFQTDDDLEWMLTVCAKLRLPDTAQKIYRIAGQRALADARVYDALVLLGKAGDVSAVKKYALLVMERCLLSQGRDQDEFINELIDTNALESGLIRQVIAPYVILRQYFSYLSSGDVRPAMSKLLRLLGFPYLPTEYVSLLLVELLKILVVYQRTVMTKGETFQLISVLDQYEETLSKQEKLRTIAQQYFEISKKLSSDSELNWVEQFEKIGINVPVEVEGVVKLVRGVVAGVLAKLFLEGKKE</sequence>
<name>A0A9P8QBR9_WICPI</name>
<feature type="compositionally biased region" description="Acidic residues" evidence="10">
    <location>
        <begin position="45"/>
        <end position="56"/>
    </location>
</feature>
<comment type="caution">
    <text evidence="11">The sequence shown here is derived from an EMBL/GenBank/DDBJ whole genome shotgun (WGS) entry which is preliminary data.</text>
</comment>
<dbReference type="EMBL" id="JAEUBG010000712">
    <property type="protein sequence ID" value="KAH3687626.1"/>
    <property type="molecule type" value="Genomic_DNA"/>
</dbReference>
<dbReference type="AlphaFoldDB" id="A0A9P8QBR9"/>
<comment type="similarity">
    <text evidence="2 9">Belongs to the nucleoporin Nup85 family.</text>
</comment>
<feature type="region of interest" description="Disordered" evidence="10">
    <location>
        <begin position="1"/>
        <end position="56"/>
    </location>
</feature>
<gene>
    <name evidence="11" type="ORF">WICPIJ_001393</name>
</gene>
<keyword evidence="7 9" id="KW-0906">Nuclear pore complex</keyword>
<dbReference type="GO" id="GO:0017056">
    <property type="term" value="F:structural constituent of nuclear pore"/>
    <property type="evidence" value="ECO:0007669"/>
    <property type="project" value="TreeGrafter"/>
</dbReference>
<dbReference type="GO" id="GO:0031965">
    <property type="term" value="C:nuclear membrane"/>
    <property type="evidence" value="ECO:0007669"/>
    <property type="project" value="UniProtKB-UniRule"/>
</dbReference>
<evidence type="ECO:0000256" key="4">
    <source>
        <dbReference type="ARBA" id="ARBA00022816"/>
    </source>
</evidence>
<keyword evidence="6 9" id="KW-0811">Translocation</keyword>
<evidence type="ECO:0000256" key="1">
    <source>
        <dbReference type="ARBA" id="ARBA00004567"/>
    </source>
</evidence>
<keyword evidence="4 9" id="KW-0509">mRNA transport</keyword>
<dbReference type="Pfam" id="PF07575">
    <property type="entry name" value="Nucleopor_Nup85"/>
    <property type="match status" value="1"/>
</dbReference>
<evidence type="ECO:0000256" key="10">
    <source>
        <dbReference type="SAM" id="MobiDB-lite"/>
    </source>
</evidence>
<dbReference type="OrthoDB" id="17644at2759"/>
<comment type="subunit">
    <text evidence="9">Component of the nuclear pore complex (NPC).</text>
</comment>
<reference evidence="11" key="2">
    <citation type="submission" date="2021-01" db="EMBL/GenBank/DDBJ databases">
        <authorList>
            <person name="Schikora-Tamarit M.A."/>
        </authorList>
    </citation>
    <scope>NUCLEOTIDE SEQUENCE</scope>
    <source>
        <strain evidence="11">CBS2887</strain>
    </source>
</reference>
<dbReference type="PANTHER" id="PTHR13373:SF21">
    <property type="entry name" value="NUCLEAR PORE COMPLEX PROTEIN NUP85"/>
    <property type="match status" value="1"/>
</dbReference>
<reference evidence="11" key="1">
    <citation type="journal article" date="2021" name="Open Biol.">
        <title>Shared evolutionary footprints suggest mitochondrial oxidative damage underlies multiple complex I losses in fungi.</title>
        <authorList>
            <person name="Schikora-Tamarit M.A."/>
            <person name="Marcet-Houben M."/>
            <person name="Nosek J."/>
            <person name="Gabaldon T."/>
        </authorList>
    </citation>
    <scope>NUCLEOTIDE SEQUENCE</scope>
    <source>
        <strain evidence="11">CBS2887</strain>
    </source>
</reference>
<accession>A0A9P8QBR9</accession>